<evidence type="ECO:0000313" key="1">
    <source>
        <dbReference type="EMBL" id="XAO76391.1"/>
    </source>
</evidence>
<organism evidence="1 2">
    <name type="scientific">Chryseobacterium endophyticum</name>
    <dbReference type="NCBI Taxonomy" id="1854762"/>
    <lineage>
        <taxon>Bacteria</taxon>
        <taxon>Pseudomonadati</taxon>
        <taxon>Bacteroidota</taxon>
        <taxon>Flavobacteriia</taxon>
        <taxon>Flavobacteriales</taxon>
        <taxon>Weeksellaceae</taxon>
        <taxon>Chryseobacterium group</taxon>
        <taxon>Chryseobacterium</taxon>
    </lineage>
</organism>
<evidence type="ECO:0008006" key="3">
    <source>
        <dbReference type="Google" id="ProtNLM"/>
    </source>
</evidence>
<name>A0AAU6WVK1_9FLAO</name>
<dbReference type="RefSeq" id="WP_345767744.1">
    <property type="nucleotide sequence ID" value="NZ_CP154834.1"/>
</dbReference>
<keyword evidence="2" id="KW-1185">Reference proteome</keyword>
<accession>A0AAU6WVK1</accession>
<dbReference type="Proteomes" id="UP001463665">
    <property type="component" value="Chromosome"/>
</dbReference>
<gene>
    <name evidence="1" type="ORF">AAFP95_11930</name>
</gene>
<evidence type="ECO:0000313" key="2">
    <source>
        <dbReference type="Proteomes" id="UP001463665"/>
    </source>
</evidence>
<dbReference type="EMBL" id="CP154834">
    <property type="protein sequence ID" value="XAO76391.1"/>
    <property type="molecule type" value="Genomic_DNA"/>
</dbReference>
<reference evidence="1 2" key="1">
    <citation type="submission" date="2024-04" db="EMBL/GenBank/DDBJ databases">
        <title>Genome sequencing and assembly of rice foliar adapted Chryseobacterium endophyticum OsEnb-ALM-A6.</title>
        <authorList>
            <person name="Kumar S."/>
            <person name="Javed M."/>
            <person name="Chouhan V."/>
            <person name="Charishma K."/>
            <person name="Patel A."/>
            <person name="Kumar M."/>
            <person name="Sahu K.P."/>
            <person name="Kumar A."/>
        </authorList>
    </citation>
    <scope>NUCLEOTIDE SEQUENCE [LARGE SCALE GENOMIC DNA]</scope>
    <source>
        <strain evidence="1 2">OsEnb-ALM-A6</strain>
    </source>
</reference>
<dbReference type="AlphaFoldDB" id="A0AAU6WVK1"/>
<proteinExistence type="predicted"/>
<sequence length="135" mass="15021">MKKIFTFIGLALISNSLYSQGSPDYGSGLKLNLNQQGDKYVRFILWDQFWLRNTQMNPGSMVGGEPTDNSWSLGNRRLRTLAYAQISKRYMILLHFGINNQTFINGGAPGTTGTGGNGNGKKTQLFFMMPGMNMP</sequence>
<protein>
    <recommendedName>
        <fullName evidence="3">Porin</fullName>
    </recommendedName>
</protein>